<dbReference type="AlphaFoldDB" id="A0AAD6A0K1"/>
<keyword evidence="9" id="KW-1185">Reference proteome</keyword>
<keyword evidence="5" id="KW-0539">Nucleus</keyword>
<dbReference type="CDD" id="cd14702">
    <property type="entry name" value="bZIP_plant_GBF1"/>
    <property type="match status" value="1"/>
</dbReference>
<dbReference type="SUPFAM" id="SSF57959">
    <property type="entry name" value="Leucine zipper domain"/>
    <property type="match status" value="1"/>
</dbReference>
<dbReference type="InterPro" id="IPR045314">
    <property type="entry name" value="bZIP_plant_GBF1"/>
</dbReference>
<keyword evidence="3" id="KW-0238">DNA-binding</keyword>
<dbReference type="GO" id="GO:0005634">
    <property type="term" value="C:nucleus"/>
    <property type="evidence" value="ECO:0007669"/>
    <property type="project" value="UniProtKB-SubCell"/>
</dbReference>
<proteinExistence type="predicted"/>
<evidence type="ECO:0000256" key="4">
    <source>
        <dbReference type="ARBA" id="ARBA00023163"/>
    </source>
</evidence>
<comment type="caution">
    <text evidence="8">The sequence shown here is derived from an EMBL/GenBank/DDBJ whole genome shotgun (WGS) entry which is preliminary data.</text>
</comment>
<name>A0AAD6A0K1_9POAL</name>
<dbReference type="EMBL" id="JAMRDG010000001">
    <property type="protein sequence ID" value="KAJ3707509.1"/>
    <property type="molecule type" value="Genomic_DNA"/>
</dbReference>
<evidence type="ECO:0000256" key="5">
    <source>
        <dbReference type="ARBA" id="ARBA00023242"/>
    </source>
</evidence>
<dbReference type="Proteomes" id="UP001210211">
    <property type="component" value="Unassembled WGS sequence"/>
</dbReference>
<keyword evidence="2" id="KW-0805">Transcription regulation</keyword>
<organism evidence="8 9">
    <name type="scientific">Rhynchospora tenuis</name>
    <dbReference type="NCBI Taxonomy" id="198213"/>
    <lineage>
        <taxon>Eukaryota</taxon>
        <taxon>Viridiplantae</taxon>
        <taxon>Streptophyta</taxon>
        <taxon>Embryophyta</taxon>
        <taxon>Tracheophyta</taxon>
        <taxon>Spermatophyta</taxon>
        <taxon>Magnoliopsida</taxon>
        <taxon>Liliopsida</taxon>
        <taxon>Poales</taxon>
        <taxon>Cyperaceae</taxon>
        <taxon>Cyperoideae</taxon>
        <taxon>Rhynchosporeae</taxon>
        <taxon>Rhynchospora</taxon>
    </lineage>
</organism>
<dbReference type="Gene3D" id="1.20.5.170">
    <property type="match status" value="1"/>
</dbReference>
<dbReference type="FunFam" id="1.20.5.170:FF:000020">
    <property type="entry name" value="BZIP transcription factor"/>
    <property type="match status" value="1"/>
</dbReference>
<dbReference type="PROSITE" id="PS00036">
    <property type="entry name" value="BZIP_BASIC"/>
    <property type="match status" value="1"/>
</dbReference>
<dbReference type="SMART" id="SM00338">
    <property type="entry name" value="BRLZ"/>
    <property type="match status" value="1"/>
</dbReference>
<evidence type="ECO:0000256" key="2">
    <source>
        <dbReference type="ARBA" id="ARBA00023015"/>
    </source>
</evidence>
<dbReference type="PANTHER" id="PTHR46324">
    <property type="entry name" value="BASIC LEUCINE ZIPPER 43-RELATED"/>
    <property type="match status" value="1"/>
</dbReference>
<feature type="coiled-coil region" evidence="6">
    <location>
        <begin position="80"/>
        <end position="149"/>
    </location>
</feature>
<dbReference type="PROSITE" id="PS50217">
    <property type="entry name" value="BZIP"/>
    <property type="match status" value="1"/>
</dbReference>
<keyword evidence="4" id="KW-0804">Transcription</keyword>
<evidence type="ECO:0000313" key="8">
    <source>
        <dbReference type="EMBL" id="KAJ3707509.1"/>
    </source>
</evidence>
<evidence type="ECO:0000259" key="7">
    <source>
        <dbReference type="PROSITE" id="PS50217"/>
    </source>
</evidence>
<sequence>MHPGEVASIPYFSNNTPLPFNYQCHMPQNFSNLFDPLFGFSFPLASFSNCSTSFEEETHNLQQDASIVEERRRRRMISNRESARRSRMRKQRQLTELRSQVLHLRSRNMELLDELNKKMRDCKEIIHENSRLREERSELEKKLEMLKEQSNFDGSEV</sequence>
<comment type="subcellular location">
    <subcellularLocation>
        <location evidence="1">Nucleus</location>
    </subcellularLocation>
</comment>
<feature type="domain" description="BZIP" evidence="7">
    <location>
        <begin position="69"/>
        <end position="132"/>
    </location>
</feature>
<dbReference type="GO" id="GO:0003677">
    <property type="term" value="F:DNA binding"/>
    <property type="evidence" value="ECO:0007669"/>
    <property type="project" value="UniProtKB-KW"/>
</dbReference>
<evidence type="ECO:0000256" key="3">
    <source>
        <dbReference type="ARBA" id="ARBA00023125"/>
    </source>
</evidence>
<dbReference type="GO" id="GO:0003700">
    <property type="term" value="F:DNA-binding transcription factor activity"/>
    <property type="evidence" value="ECO:0007669"/>
    <property type="project" value="InterPro"/>
</dbReference>
<gene>
    <name evidence="8" type="ORF">LUZ61_011214</name>
</gene>
<evidence type="ECO:0000256" key="6">
    <source>
        <dbReference type="SAM" id="Coils"/>
    </source>
</evidence>
<dbReference type="InterPro" id="IPR044521">
    <property type="entry name" value="AtbZIP8/43"/>
</dbReference>
<dbReference type="PANTHER" id="PTHR46324:SF26">
    <property type="entry name" value="OS02G0728001 PROTEIN"/>
    <property type="match status" value="1"/>
</dbReference>
<reference evidence="8 9" key="1">
    <citation type="journal article" date="2022" name="Cell">
        <title>Repeat-based holocentromeres influence genome architecture and karyotype evolution.</title>
        <authorList>
            <person name="Hofstatter P.G."/>
            <person name="Thangavel G."/>
            <person name="Lux T."/>
            <person name="Neumann P."/>
            <person name="Vondrak T."/>
            <person name="Novak P."/>
            <person name="Zhang M."/>
            <person name="Costa L."/>
            <person name="Castellani M."/>
            <person name="Scott A."/>
            <person name="Toegelov H."/>
            <person name="Fuchs J."/>
            <person name="Mata-Sucre Y."/>
            <person name="Dias Y."/>
            <person name="Vanzela A.L.L."/>
            <person name="Huettel B."/>
            <person name="Almeida C.C.S."/>
            <person name="Simkova H."/>
            <person name="Souza G."/>
            <person name="Pedrosa-Harand A."/>
            <person name="Macas J."/>
            <person name="Mayer K.F.X."/>
            <person name="Houben A."/>
            <person name="Marques A."/>
        </authorList>
    </citation>
    <scope>NUCLEOTIDE SEQUENCE [LARGE SCALE GENOMIC DNA]</scope>
    <source>
        <strain evidence="8">RhyTen1mFocal</strain>
    </source>
</reference>
<dbReference type="InterPro" id="IPR046347">
    <property type="entry name" value="bZIP_sf"/>
</dbReference>
<evidence type="ECO:0000256" key="1">
    <source>
        <dbReference type="ARBA" id="ARBA00004123"/>
    </source>
</evidence>
<protein>
    <recommendedName>
        <fullName evidence="7">BZIP domain-containing protein</fullName>
    </recommendedName>
</protein>
<keyword evidence="6" id="KW-0175">Coiled coil</keyword>
<evidence type="ECO:0000313" key="9">
    <source>
        <dbReference type="Proteomes" id="UP001210211"/>
    </source>
</evidence>
<accession>A0AAD6A0K1</accession>
<dbReference type="InterPro" id="IPR004827">
    <property type="entry name" value="bZIP"/>
</dbReference>
<dbReference type="Pfam" id="PF00170">
    <property type="entry name" value="bZIP_1"/>
    <property type="match status" value="1"/>
</dbReference>